<keyword evidence="4" id="KW-1185">Reference proteome</keyword>
<feature type="domain" description="DUF5689" evidence="2">
    <location>
        <begin position="41"/>
        <end position="271"/>
    </location>
</feature>
<dbReference type="PATRIC" id="fig|29536.5.peg.2259"/>
<dbReference type="AlphaFoldDB" id="A0A199XP05"/>
<dbReference type="EMBL" id="JMTM01000060">
    <property type="protein sequence ID" value="OAZ03375.1"/>
    <property type="molecule type" value="Genomic_DNA"/>
</dbReference>
<comment type="caution">
    <text evidence="3">The sequence shown here is derived from an EMBL/GenBank/DDBJ whole genome shotgun (WGS) entry which is preliminary data.</text>
</comment>
<dbReference type="Gene3D" id="2.60.120.200">
    <property type="match status" value="1"/>
</dbReference>
<proteinExistence type="predicted"/>
<sequence length="451" mass="49686">MKRYISSLSILYVLSFFLTNCAQEDFDIPKLECTQPDLKVNQTVAQVKANANAIVAQYPFEDIIEAYVVSSDEGGNFFKTISFQTLATPTSPAIGFSVPIDATNLYIDFRLGNKVYLKLKNQYTDINFGGLRIGSIYVNSYNEGGVGRLSQNDYKKVLFPSCTIIEEKQLTKAITIPELLNDANLNTLVELQNVQFTTDAVGRKYYEESEDIGGGTNWNLMDQLGNQVIFRTSSFANFATKTVPKGSGKVKGILTKFGTDYQLIARSEKDVNLTGASITPFFKEDFEKVVDKTNLSLPGWTNLAQKGTPVWKGTVYNGNGYAEFAISGTKVVSNVAWLISPKIDLDVLKNEVFTFRSAQHHLDVDSPLNALDVFISTNFDGVNIATASWTPLKAIVPKQATPWYQFIGSGAIDLSAFKGKVNIAFRYTGSGKNAALDGAFMVDDVQLFGDK</sequence>
<evidence type="ECO:0000313" key="4">
    <source>
        <dbReference type="Proteomes" id="UP000093807"/>
    </source>
</evidence>
<keyword evidence="1" id="KW-0732">Signal</keyword>
<dbReference type="InterPro" id="IPR043744">
    <property type="entry name" value="DUF5689"/>
</dbReference>
<evidence type="ECO:0000256" key="1">
    <source>
        <dbReference type="SAM" id="SignalP"/>
    </source>
</evidence>
<evidence type="ECO:0000313" key="3">
    <source>
        <dbReference type="EMBL" id="OAZ03375.1"/>
    </source>
</evidence>
<dbReference type="Proteomes" id="UP000093807">
    <property type="component" value="Unassembled WGS sequence"/>
</dbReference>
<organism evidence="3 4">
    <name type="scientific">Flavobacterium succinicans</name>
    <dbReference type="NCBI Taxonomy" id="29536"/>
    <lineage>
        <taxon>Bacteria</taxon>
        <taxon>Pseudomonadati</taxon>
        <taxon>Bacteroidota</taxon>
        <taxon>Flavobacteriia</taxon>
        <taxon>Flavobacteriales</taxon>
        <taxon>Flavobacteriaceae</taxon>
        <taxon>Flavobacterium</taxon>
    </lineage>
</organism>
<name>A0A199XP05_9FLAO</name>
<feature type="signal peptide" evidence="1">
    <location>
        <begin position="1"/>
        <end position="22"/>
    </location>
</feature>
<dbReference type="RefSeq" id="WP_064715946.1">
    <property type="nucleotide sequence ID" value="NZ_JMTM01000060.1"/>
</dbReference>
<protein>
    <recommendedName>
        <fullName evidence="2">DUF5689 domain-containing protein</fullName>
    </recommendedName>
</protein>
<evidence type="ECO:0000259" key="2">
    <source>
        <dbReference type="Pfam" id="PF18942"/>
    </source>
</evidence>
<dbReference type="OrthoDB" id="1492759at2"/>
<reference evidence="3 4" key="1">
    <citation type="submission" date="2016-06" db="EMBL/GenBank/DDBJ databases">
        <title>Draft genome sequence of Flavobacterium succinicans strain DD5b.</title>
        <authorList>
            <person name="Poehlein A."/>
            <person name="Daniel R."/>
            <person name="Simeonova D.D."/>
        </authorList>
    </citation>
    <scope>NUCLEOTIDE SEQUENCE [LARGE SCALE GENOMIC DNA]</scope>
    <source>
        <strain evidence="3 4">DD5b</strain>
    </source>
</reference>
<gene>
    <name evidence="3" type="ORF">FLB_21630</name>
</gene>
<accession>A0A199XP05</accession>
<dbReference type="Pfam" id="PF18942">
    <property type="entry name" value="DUF5689"/>
    <property type="match status" value="1"/>
</dbReference>
<dbReference type="NCBIfam" id="NF038128">
    <property type="entry name" value="choice_anch_J"/>
    <property type="match status" value="1"/>
</dbReference>
<feature type="chain" id="PRO_5008286720" description="DUF5689 domain-containing protein" evidence="1">
    <location>
        <begin position="23"/>
        <end position="451"/>
    </location>
</feature>